<dbReference type="STRING" id="981085.W9RQE1"/>
<feature type="region of interest" description="Disordered" evidence="8">
    <location>
        <begin position="1158"/>
        <end position="1200"/>
    </location>
</feature>
<dbReference type="PROSITE" id="PS50294">
    <property type="entry name" value="WD_REPEATS_REGION"/>
    <property type="match status" value="1"/>
</dbReference>
<feature type="compositionally biased region" description="Polar residues" evidence="8">
    <location>
        <begin position="41"/>
        <end position="59"/>
    </location>
</feature>
<dbReference type="PANTHER" id="PTHR15598:SF7">
    <property type="entry name" value="ENHANCER OF MRNA-DECAPPING-LIKE PROTEIN"/>
    <property type="match status" value="1"/>
</dbReference>
<comment type="subcellular location">
    <subcellularLocation>
        <location evidence="1">Cytoplasm</location>
        <location evidence="1">P-body</location>
    </subcellularLocation>
</comment>
<dbReference type="Gene3D" id="1.10.220.100">
    <property type="entry name" value="conserved c-terminal region of ge- 1"/>
    <property type="match status" value="1"/>
</dbReference>
<accession>W9RQE1</accession>
<feature type="compositionally biased region" description="Polar residues" evidence="8">
    <location>
        <begin position="990"/>
        <end position="1008"/>
    </location>
</feature>
<feature type="region of interest" description="Disordered" evidence="8">
    <location>
        <begin position="1"/>
        <end position="170"/>
    </location>
</feature>
<protein>
    <submittedName>
        <fullName evidence="12">Enhancer of mRNA-decapping protein 4</fullName>
    </submittedName>
</protein>
<evidence type="ECO:0000313" key="13">
    <source>
        <dbReference type="Proteomes" id="UP000030645"/>
    </source>
</evidence>
<dbReference type="InterPro" id="IPR049404">
    <property type="entry name" value="EDC4_C"/>
</dbReference>
<dbReference type="Proteomes" id="UP000030645">
    <property type="component" value="Unassembled WGS sequence"/>
</dbReference>
<dbReference type="InterPro" id="IPR001680">
    <property type="entry name" value="WD40_rpt"/>
</dbReference>
<evidence type="ECO:0000259" key="10">
    <source>
        <dbReference type="Pfam" id="PF16529"/>
    </source>
</evidence>
<dbReference type="GO" id="GO:0031087">
    <property type="term" value="P:deadenylation-independent decapping of nuclear-transcribed mRNA"/>
    <property type="evidence" value="ECO:0007669"/>
    <property type="project" value="InterPro"/>
</dbReference>
<keyword evidence="5" id="KW-0677">Repeat</keyword>
<feature type="compositionally biased region" description="Pro residues" evidence="8">
    <location>
        <begin position="64"/>
        <end position="117"/>
    </location>
</feature>
<evidence type="ECO:0000256" key="5">
    <source>
        <dbReference type="ARBA" id="ARBA00022737"/>
    </source>
</evidence>
<reference evidence="13" key="1">
    <citation type="submission" date="2013-01" db="EMBL/GenBank/DDBJ databases">
        <title>Draft Genome Sequence of a Mulberry Tree, Morus notabilis C.K. Schneid.</title>
        <authorList>
            <person name="He N."/>
            <person name="Zhao S."/>
        </authorList>
    </citation>
    <scope>NUCLEOTIDE SEQUENCE</scope>
</reference>
<feature type="domain" description="Enhancer of mRNA-decapping protein 4 C-terminal" evidence="11">
    <location>
        <begin position="1502"/>
        <end position="1606"/>
    </location>
</feature>
<dbReference type="eggNOG" id="KOG1075">
    <property type="taxonomic scope" value="Eukaryota"/>
</dbReference>
<evidence type="ECO:0000256" key="4">
    <source>
        <dbReference type="ARBA" id="ARBA00022574"/>
    </source>
</evidence>
<keyword evidence="6" id="KW-0175">Coiled coil</keyword>
<dbReference type="SMART" id="SM00320">
    <property type="entry name" value="WD40"/>
    <property type="match status" value="2"/>
</dbReference>
<dbReference type="eggNOG" id="KOG1916">
    <property type="taxonomic scope" value="Eukaryota"/>
</dbReference>
<dbReference type="GO" id="GO:0000932">
    <property type="term" value="C:P-body"/>
    <property type="evidence" value="ECO:0007669"/>
    <property type="project" value="UniProtKB-SubCell"/>
</dbReference>
<dbReference type="FunFam" id="1.10.220.100:FF:000001">
    <property type="entry name" value="Enhancer of mRNA-decapping protein 4"/>
    <property type="match status" value="1"/>
</dbReference>
<feature type="domain" description="Reverse transcriptase" evidence="9">
    <location>
        <begin position="565"/>
        <end position="682"/>
    </location>
</feature>
<keyword evidence="3" id="KW-0963">Cytoplasm</keyword>
<keyword evidence="13" id="KW-1185">Reference proteome</keyword>
<evidence type="ECO:0000256" key="3">
    <source>
        <dbReference type="ARBA" id="ARBA00022490"/>
    </source>
</evidence>
<sequence>MASPSPSGGATNNQNPNFLHHLQQQQQQDSGLFDIQKLFKPSSSGPTFPVPTTANLNHITSSSPSPPPYPTASASYPPPTGVPPHPFLMQPPSPRPPSPSPSPPSPQQPPSSSPNPPNVSSGARLMALLNSPKPVDLPPPSPSPSPSPSAPPFEASVSPPTPVRLPSRKLPRGRHLIGDRVVYDVDVRLQGEAQPQLEVTPITKYGSDPALVIGRQIAVNRSYICYGLKPGAIRVLDINTALRALLKGHTQRVTDMAFFAEDVHLLGSASVDGRVFIWKISEGPDEEDKPQITWKIFLAIQIVGEGKPVHPRLCWHPHKQEILMVGIGNCILKIDTLRVGRGKTFSAEEPLQCPIDKLVEGVLLVGKHDAEITELSMCQWMTSRLASASNDGMVEKLLNEATWSYGGDVNTMWDAMASYIRKVAKEVLGESRGKGPPGKETWWWSEEVQKAIRTKRDLYRDLPKRKDVETFNKYKEAKKEAKRAVGKARSTYLDEFDNLRSQGEPNVMYTRGIRVLEVKTALRKMKTGKACGSDDIPIEVWMALGDAGIVWLTELFNEILKKKHMPDAWRKSILVPIFKNKGGRSTTEAIFLLRMLMERYREAKTDLHMVFIDLEKAYDRMPREVLRWMLEKREVHVRYIKVIKDMYDGVITSVRTAGGYTTEFPIRIGLRQGSALSPYLFWMSSQEKSKIEFLGVKIWEDRKAFPTAVLRPHDGHPVHSLTFLTAPHRPDHIVLITAGSLNREVKMWTSTSEEGWLLPGDAESWQCTQALEIISSAAPKLEEAFFNQVVALPQAGLFLLANAKRNAIYVVHIEYGPNPAATRMDYIAEFTVTMPILSLTGTCYSLPDGDHLVQVYCVQTQAIQQYALDLSQCLPPPVENVELEKTKSATSYPFDVADVSAPLDVSNKSKPSDMIVGEVSLLPHISSESSPSASHLVKISSSEITSLPEGSSSGVDFRSIALTSQIGGEEVNPPSPRLPLSPNLLPNLSDFRSLTNGSETSLSCNDQGGDQPGIDHSFKHPTHLVTPSEILSTAATSSEQSQTSQGMNALEAKVQDDVINNDVGSIEVEVKVIGETEACKNDGNDGDRESQNVLAQKKEKAFYSQASGLSFQMAHDYRVETYIVEGIVKASEEVQDMTKDVPSKAGESETPVITYVQATKGKKQKGKNSQVSGPSSSFIPSPFNSTDSPNGPDGSSDVPSAEAALPQLSAMKNTLDQLIAAQKELQKQMNDMVSVPVTKEGRRLEGSLGRSLEKVVKANSEALWARFQEENAKQEKSERDRTQQLTNLITNSINRDLPTMLEKTLKKEAAAIGPNVARSITPVMEKTVSAAITESFQKGVGERAVNQLEKTVGSKLEATLTRQIQTQFQTSGKQALQDALRSSLEASLIPTFEMSCKNMFEQVDATFQQGFIKHSSAAQQQFESTHSPLAVALRDAINSASTITRTLSGELADGQRKLLAFAAAGGSSKAANPLATQLSNGLLGLHEMMAEAPVDPIKELSRLIAEHKFEEAFTGALHRSDVSIVSWLCSQIDLQGILSLVPLPLSQGVLLALLQQLACDINNDTPRKLAWMTDVAVAINPTDPLIAMHARPIFEQVYQRLGHQRALPTTSAPDANSIRLLMHVINSLLMSCK</sequence>
<dbReference type="Pfam" id="PF16529">
    <property type="entry name" value="Ge1_WD40"/>
    <property type="match status" value="1"/>
</dbReference>
<evidence type="ECO:0000259" key="11">
    <source>
        <dbReference type="Pfam" id="PF21289"/>
    </source>
</evidence>
<dbReference type="Pfam" id="PF21289">
    <property type="entry name" value="EDC4_C"/>
    <property type="match status" value="1"/>
</dbReference>
<feature type="domain" description="Enhancer of mRNA-decapping protein 4 WD40 repeat region" evidence="10">
    <location>
        <begin position="199"/>
        <end position="318"/>
    </location>
</feature>
<feature type="compositionally biased region" description="Pro residues" evidence="8">
    <location>
        <begin position="135"/>
        <end position="151"/>
    </location>
</feature>
<organism evidence="12 13">
    <name type="scientific">Morus notabilis</name>
    <dbReference type="NCBI Taxonomy" id="981085"/>
    <lineage>
        <taxon>Eukaryota</taxon>
        <taxon>Viridiplantae</taxon>
        <taxon>Streptophyta</taxon>
        <taxon>Embryophyta</taxon>
        <taxon>Tracheophyta</taxon>
        <taxon>Spermatophyta</taxon>
        <taxon>Magnoliopsida</taxon>
        <taxon>eudicotyledons</taxon>
        <taxon>Gunneridae</taxon>
        <taxon>Pentapetalae</taxon>
        <taxon>rosids</taxon>
        <taxon>fabids</taxon>
        <taxon>Rosales</taxon>
        <taxon>Moraceae</taxon>
        <taxon>Moreae</taxon>
        <taxon>Morus</taxon>
    </lineage>
</organism>
<dbReference type="Gene3D" id="2.130.10.10">
    <property type="entry name" value="YVTN repeat-like/Quinoprotein amine dehydrogenase"/>
    <property type="match status" value="1"/>
</dbReference>
<dbReference type="Pfam" id="PF00078">
    <property type="entry name" value="RVT_1"/>
    <property type="match status" value="1"/>
</dbReference>
<evidence type="ECO:0000259" key="9">
    <source>
        <dbReference type="Pfam" id="PF00078"/>
    </source>
</evidence>
<evidence type="ECO:0000256" key="8">
    <source>
        <dbReference type="SAM" id="MobiDB-lite"/>
    </source>
</evidence>
<feature type="repeat" description="WD" evidence="7">
    <location>
        <begin position="246"/>
        <end position="288"/>
    </location>
</feature>
<dbReference type="InterPro" id="IPR032401">
    <property type="entry name" value="EDC4_WD40"/>
</dbReference>
<evidence type="ECO:0000313" key="12">
    <source>
        <dbReference type="EMBL" id="EXB64623.1"/>
    </source>
</evidence>
<dbReference type="SUPFAM" id="SSF50978">
    <property type="entry name" value="WD40 repeat-like"/>
    <property type="match status" value="1"/>
</dbReference>
<evidence type="ECO:0000256" key="6">
    <source>
        <dbReference type="ARBA" id="ARBA00023054"/>
    </source>
</evidence>
<dbReference type="InterPro" id="IPR015943">
    <property type="entry name" value="WD40/YVTN_repeat-like_dom_sf"/>
</dbReference>
<evidence type="ECO:0000256" key="1">
    <source>
        <dbReference type="ARBA" id="ARBA00004201"/>
    </source>
</evidence>
<feature type="compositionally biased region" description="Polar residues" evidence="8">
    <location>
        <begin position="1"/>
        <end position="17"/>
    </location>
</feature>
<dbReference type="InterPro" id="IPR000477">
    <property type="entry name" value="RT_dom"/>
</dbReference>
<dbReference type="InterPro" id="IPR045152">
    <property type="entry name" value="EDC4-like"/>
</dbReference>
<evidence type="ECO:0000256" key="2">
    <source>
        <dbReference type="ARBA" id="ARBA00009639"/>
    </source>
</evidence>
<dbReference type="InterPro" id="IPR044938">
    <property type="entry name" value="EDC4_C_sf"/>
</dbReference>
<gene>
    <name evidence="12" type="ORF">L484_017955</name>
</gene>
<name>W9RQE1_9ROSA</name>
<dbReference type="PROSITE" id="PS50082">
    <property type="entry name" value="WD_REPEATS_2"/>
    <property type="match status" value="1"/>
</dbReference>
<dbReference type="EMBL" id="KE344502">
    <property type="protein sequence ID" value="EXB64623.1"/>
    <property type="molecule type" value="Genomic_DNA"/>
</dbReference>
<proteinExistence type="inferred from homology"/>
<evidence type="ECO:0000256" key="7">
    <source>
        <dbReference type="PROSITE-ProRule" id="PRU00221"/>
    </source>
</evidence>
<dbReference type="PANTHER" id="PTHR15598">
    <property type="entry name" value="ENHANCER OF MRNA-DECAPPING PROTEIN 4"/>
    <property type="match status" value="1"/>
</dbReference>
<dbReference type="InterPro" id="IPR036322">
    <property type="entry name" value="WD40_repeat_dom_sf"/>
</dbReference>
<feature type="region of interest" description="Disordered" evidence="8">
    <location>
        <begin position="989"/>
        <end position="1021"/>
    </location>
</feature>
<comment type="similarity">
    <text evidence="2">Belongs to the WD repeat EDC4 family.</text>
</comment>
<keyword evidence="4 7" id="KW-0853">WD repeat</keyword>
<feature type="compositionally biased region" description="Low complexity" evidence="8">
    <location>
        <begin position="1169"/>
        <end position="1185"/>
    </location>
</feature>